<accession>A0ABN3GZ08</accession>
<evidence type="ECO:0000313" key="2">
    <source>
        <dbReference type="EMBL" id="GAA2364598.1"/>
    </source>
</evidence>
<gene>
    <name evidence="2" type="ORF">GCM10010170_062630</name>
</gene>
<reference evidence="2 3" key="1">
    <citation type="journal article" date="2019" name="Int. J. Syst. Evol. Microbiol.">
        <title>The Global Catalogue of Microorganisms (GCM) 10K type strain sequencing project: providing services to taxonomists for standard genome sequencing and annotation.</title>
        <authorList>
            <consortium name="The Broad Institute Genomics Platform"/>
            <consortium name="The Broad Institute Genome Sequencing Center for Infectious Disease"/>
            <person name="Wu L."/>
            <person name="Ma J."/>
        </authorList>
    </citation>
    <scope>NUCLEOTIDE SEQUENCE [LARGE SCALE GENOMIC DNA]</scope>
    <source>
        <strain evidence="2 3">JCM 3272</strain>
    </source>
</reference>
<feature type="transmembrane region" description="Helical" evidence="1">
    <location>
        <begin position="48"/>
        <end position="68"/>
    </location>
</feature>
<feature type="transmembrane region" description="Helical" evidence="1">
    <location>
        <begin position="80"/>
        <end position="100"/>
    </location>
</feature>
<keyword evidence="3" id="KW-1185">Reference proteome</keyword>
<dbReference type="RefSeq" id="WP_344616153.1">
    <property type="nucleotide sequence ID" value="NZ_BAAARV010000061.1"/>
</dbReference>
<comment type="caution">
    <text evidence="2">The sequence shown here is derived from an EMBL/GenBank/DDBJ whole genome shotgun (WGS) entry which is preliminary data.</text>
</comment>
<protein>
    <submittedName>
        <fullName evidence="2">Uncharacterized protein</fullName>
    </submittedName>
</protein>
<evidence type="ECO:0000256" key="1">
    <source>
        <dbReference type="SAM" id="Phobius"/>
    </source>
</evidence>
<dbReference type="Proteomes" id="UP001501444">
    <property type="component" value="Unassembled WGS sequence"/>
</dbReference>
<organism evidence="2 3">
    <name type="scientific">Dactylosporangium salmoneum</name>
    <dbReference type="NCBI Taxonomy" id="53361"/>
    <lineage>
        <taxon>Bacteria</taxon>
        <taxon>Bacillati</taxon>
        <taxon>Actinomycetota</taxon>
        <taxon>Actinomycetes</taxon>
        <taxon>Micromonosporales</taxon>
        <taxon>Micromonosporaceae</taxon>
        <taxon>Dactylosporangium</taxon>
    </lineage>
</organism>
<evidence type="ECO:0000313" key="3">
    <source>
        <dbReference type="Proteomes" id="UP001501444"/>
    </source>
</evidence>
<keyword evidence="1" id="KW-0812">Transmembrane</keyword>
<sequence length="103" mass="11310">MPGPFDGPARPRSRPLPDVLAGAVSEMPGRVVSYGNTPNKAAALGENIILLANLAVSAWLLIAFLRRCRPFAALERWQTGYLPAYAAWTWAVVLVLPPLYHYH</sequence>
<name>A0ABN3GZ08_9ACTN</name>
<proteinExistence type="predicted"/>
<dbReference type="EMBL" id="BAAARV010000061">
    <property type="protein sequence ID" value="GAA2364598.1"/>
    <property type="molecule type" value="Genomic_DNA"/>
</dbReference>
<keyword evidence="1" id="KW-1133">Transmembrane helix</keyword>
<keyword evidence="1" id="KW-0472">Membrane</keyword>